<dbReference type="Proteomes" id="UP000183952">
    <property type="component" value="Unassembled WGS sequence"/>
</dbReference>
<evidence type="ECO:0000313" key="3">
    <source>
        <dbReference type="Proteomes" id="UP000183952"/>
    </source>
</evidence>
<evidence type="ECO:0000313" key="2">
    <source>
        <dbReference type="EMBL" id="SHK25483.1"/>
    </source>
</evidence>
<evidence type="ECO:0000256" key="1">
    <source>
        <dbReference type="SAM" id="MobiDB-lite"/>
    </source>
</evidence>
<sequence>MSIFIFKGVIIKIMRKILLIGIIFICISLMLSACAPVSTNKDDSQISSSDKSNAGETQSESLDSINIEESNYKSEDLLGKVILEKLVIDKGQISFQIRNLTKDNILLSAYFEYTRLEDGKQYSSYPLDCDKLKISAGDVSSTISFNPQKPLGKHGIVKIKQLIFEDNKDNYRVGGK</sequence>
<proteinExistence type="predicted"/>
<name>A0A1M6QZ94_9CLOT</name>
<dbReference type="EMBL" id="FRAD01000019">
    <property type="protein sequence ID" value="SHK25483.1"/>
    <property type="molecule type" value="Genomic_DNA"/>
</dbReference>
<accession>A0A1M6QZ94</accession>
<reference evidence="2 3" key="1">
    <citation type="submission" date="2016-11" db="EMBL/GenBank/DDBJ databases">
        <authorList>
            <person name="Jaros S."/>
            <person name="Januszkiewicz K."/>
            <person name="Wedrychowicz H."/>
        </authorList>
    </citation>
    <scope>NUCLEOTIDE SEQUENCE [LARGE SCALE GENOMIC DNA]</scope>
    <source>
        <strain evidence="2 3">DSM 3090</strain>
    </source>
</reference>
<keyword evidence="3" id="KW-1185">Reference proteome</keyword>
<organism evidence="2 3">
    <name type="scientific">Hathewaya proteolytica DSM 3090</name>
    <dbReference type="NCBI Taxonomy" id="1121331"/>
    <lineage>
        <taxon>Bacteria</taxon>
        <taxon>Bacillati</taxon>
        <taxon>Bacillota</taxon>
        <taxon>Clostridia</taxon>
        <taxon>Eubacteriales</taxon>
        <taxon>Clostridiaceae</taxon>
        <taxon>Hathewaya</taxon>
    </lineage>
</organism>
<protein>
    <submittedName>
        <fullName evidence="2">Uncharacterized protein</fullName>
    </submittedName>
</protein>
<feature type="region of interest" description="Disordered" evidence="1">
    <location>
        <begin position="39"/>
        <end position="61"/>
    </location>
</feature>
<gene>
    <name evidence="2" type="ORF">SAMN02745248_02166</name>
</gene>
<dbReference type="AlphaFoldDB" id="A0A1M6QZ94"/>
<dbReference type="PROSITE" id="PS51257">
    <property type="entry name" value="PROKAR_LIPOPROTEIN"/>
    <property type="match status" value="1"/>
</dbReference>